<comment type="caution">
    <text evidence="4">The sequence shown here is derived from an EMBL/GenBank/DDBJ whole genome shotgun (WGS) entry which is preliminary data.</text>
</comment>
<feature type="domain" description="Carboxylesterase type B" evidence="3">
    <location>
        <begin position="123"/>
        <end position="449"/>
    </location>
</feature>
<dbReference type="Gene3D" id="3.40.50.1820">
    <property type="entry name" value="alpha/beta hydrolase"/>
    <property type="match status" value="1"/>
</dbReference>
<feature type="non-terminal residue" evidence="4">
    <location>
        <position position="1"/>
    </location>
</feature>
<gene>
    <name evidence="4" type="ORF">H1R20_g11387</name>
</gene>
<accession>A0A9W8J3M5</accession>
<organism evidence="4 5">
    <name type="scientific">Candolleomyces eurysporus</name>
    <dbReference type="NCBI Taxonomy" id="2828524"/>
    <lineage>
        <taxon>Eukaryota</taxon>
        <taxon>Fungi</taxon>
        <taxon>Dikarya</taxon>
        <taxon>Basidiomycota</taxon>
        <taxon>Agaricomycotina</taxon>
        <taxon>Agaricomycetes</taxon>
        <taxon>Agaricomycetidae</taxon>
        <taxon>Agaricales</taxon>
        <taxon>Agaricineae</taxon>
        <taxon>Psathyrellaceae</taxon>
        <taxon>Candolleomyces</taxon>
    </lineage>
</organism>
<keyword evidence="5" id="KW-1185">Reference proteome</keyword>
<evidence type="ECO:0000256" key="2">
    <source>
        <dbReference type="ARBA" id="ARBA00022801"/>
    </source>
</evidence>
<dbReference type="InterPro" id="IPR002018">
    <property type="entry name" value="CarbesteraseB"/>
</dbReference>
<reference evidence="4" key="1">
    <citation type="submission" date="2022-06" db="EMBL/GenBank/DDBJ databases">
        <title>Genome Sequence of Candolleomyces eurysporus.</title>
        <authorList>
            <person name="Buettner E."/>
        </authorList>
    </citation>
    <scope>NUCLEOTIDE SEQUENCE</scope>
    <source>
        <strain evidence="4">VTCC 930004</strain>
    </source>
</reference>
<name>A0A9W8J3M5_9AGAR</name>
<dbReference type="InterPro" id="IPR050654">
    <property type="entry name" value="AChE-related_enzymes"/>
</dbReference>
<feature type="domain" description="Carboxylesterase type B" evidence="3">
    <location>
        <begin position="8"/>
        <end position="117"/>
    </location>
</feature>
<evidence type="ECO:0000256" key="1">
    <source>
        <dbReference type="ARBA" id="ARBA00005964"/>
    </source>
</evidence>
<proteinExistence type="inferred from homology"/>
<dbReference type="EMBL" id="JANBPK010001127">
    <property type="protein sequence ID" value="KAJ2925709.1"/>
    <property type="molecule type" value="Genomic_DNA"/>
</dbReference>
<dbReference type="OrthoDB" id="408631at2759"/>
<dbReference type="Proteomes" id="UP001140091">
    <property type="component" value="Unassembled WGS sequence"/>
</dbReference>
<keyword evidence="2" id="KW-0378">Hydrolase</keyword>
<dbReference type="AlphaFoldDB" id="A0A9W8J3M5"/>
<protein>
    <recommendedName>
        <fullName evidence="3">Carboxylesterase type B domain-containing protein</fullName>
    </recommendedName>
</protein>
<evidence type="ECO:0000259" key="3">
    <source>
        <dbReference type="Pfam" id="PF00135"/>
    </source>
</evidence>
<evidence type="ECO:0000313" key="5">
    <source>
        <dbReference type="Proteomes" id="UP001140091"/>
    </source>
</evidence>
<dbReference type="Pfam" id="PF00135">
    <property type="entry name" value="COesterase"/>
    <property type="match status" value="2"/>
</dbReference>
<sequence length="459" mass="49925">MRSTDPSTLSEDCLTINVHRPKGLKLSAKLPVLFWTYGGSFAIGSSSTYNGSEIVERSVARGTPIIFVNFNYRLGPLGFPQGQEADDLRSLNLGILDQMAALEWVQANIESFGGDKKKPEVERWARGAIMQSGSSNSLPAFRASRNELTWQQFVGNVASCASTATSGHTFACLRNVTTEEITAGLLQSVTEENLISNLVWTPALDTRPGSVYPDLSSRLYSKGQFARIPFIAGTNLDEGTLFASHESLSTQALKDNILAVTSPRSGSDDALGTAVDQLLTLYPEDPSVGSPYGTGNELFGLPPSYKRQASIFGDLVFNAPRRMLSEAASKAGVKSYSYLFTHPQPQLPMGVFHGAEIQFVFGQVPPTGPNNLPQALPTYGEADEAARNVSAIIMDYWISFADSLNPNDGKGIQRPHWSQYTPAEKVAMQLRGGNTTIIQDDYRKGQIAFFDENAAIFQK</sequence>
<dbReference type="InterPro" id="IPR029058">
    <property type="entry name" value="AB_hydrolase_fold"/>
</dbReference>
<dbReference type="PANTHER" id="PTHR43918">
    <property type="entry name" value="ACETYLCHOLINESTERASE"/>
    <property type="match status" value="1"/>
</dbReference>
<dbReference type="GO" id="GO:0052689">
    <property type="term" value="F:carboxylic ester hydrolase activity"/>
    <property type="evidence" value="ECO:0007669"/>
    <property type="project" value="TreeGrafter"/>
</dbReference>
<dbReference type="SUPFAM" id="SSF53474">
    <property type="entry name" value="alpha/beta-Hydrolases"/>
    <property type="match status" value="1"/>
</dbReference>
<dbReference type="PANTHER" id="PTHR43918:SF4">
    <property type="entry name" value="CARBOXYLIC ESTER HYDROLASE"/>
    <property type="match status" value="1"/>
</dbReference>
<comment type="similarity">
    <text evidence="1">Belongs to the type-B carboxylesterase/lipase family.</text>
</comment>
<evidence type="ECO:0000313" key="4">
    <source>
        <dbReference type="EMBL" id="KAJ2925709.1"/>
    </source>
</evidence>